<dbReference type="Proteomes" id="UP000537126">
    <property type="component" value="Unassembled WGS sequence"/>
</dbReference>
<comment type="caution">
    <text evidence="1">The sequence shown here is derived from an EMBL/GenBank/DDBJ whole genome shotgun (WGS) entry which is preliminary data.</text>
</comment>
<name>A0A846MM84_9BACT</name>
<evidence type="ECO:0000313" key="1">
    <source>
        <dbReference type="EMBL" id="NIK72542.1"/>
    </source>
</evidence>
<evidence type="ECO:0000313" key="2">
    <source>
        <dbReference type="Proteomes" id="UP000537126"/>
    </source>
</evidence>
<dbReference type="AlphaFoldDB" id="A0A846MM84"/>
<dbReference type="RefSeq" id="WP_166917868.1">
    <property type="nucleotide sequence ID" value="NZ_JAASRN010000001.1"/>
</dbReference>
<accession>A0A846MM84</accession>
<gene>
    <name evidence="1" type="ORF">FHS56_000028</name>
</gene>
<protein>
    <recommendedName>
        <fullName evidence="3">MerR family transcriptional regulator</fullName>
    </recommendedName>
</protein>
<organism evidence="1 2">
    <name type="scientific">Thermonema lapsum</name>
    <dbReference type="NCBI Taxonomy" id="28195"/>
    <lineage>
        <taxon>Bacteria</taxon>
        <taxon>Pseudomonadati</taxon>
        <taxon>Bacteroidota</taxon>
        <taxon>Cytophagia</taxon>
        <taxon>Cytophagales</taxon>
        <taxon>Thermonemataceae</taxon>
        <taxon>Thermonema</taxon>
    </lineage>
</organism>
<reference evidence="1 2" key="1">
    <citation type="submission" date="2020-03" db="EMBL/GenBank/DDBJ databases">
        <title>Genomic Encyclopedia of Type Strains, Phase IV (KMG-IV): sequencing the most valuable type-strain genomes for metagenomic binning, comparative biology and taxonomic classification.</title>
        <authorList>
            <person name="Goeker M."/>
        </authorList>
    </citation>
    <scope>NUCLEOTIDE SEQUENCE [LARGE SCALE GENOMIC DNA]</scope>
    <source>
        <strain evidence="1 2">DSM 5718</strain>
    </source>
</reference>
<dbReference type="EMBL" id="JAASRN010000001">
    <property type="protein sequence ID" value="NIK72542.1"/>
    <property type="molecule type" value="Genomic_DNA"/>
</dbReference>
<proteinExistence type="predicted"/>
<evidence type="ECO:0008006" key="3">
    <source>
        <dbReference type="Google" id="ProtNLM"/>
    </source>
</evidence>
<dbReference type="Gene3D" id="1.10.1660.10">
    <property type="match status" value="1"/>
</dbReference>
<sequence length="104" mass="12287">MARIHIQRIIEYYEVPASLWQELVDFGLIPLIHTEEGDFVEDDMLAHVERVLRLALDFGVNKEGIEIICHMREELSRVRRELLSLRQRAYLPRDNNGQLLFEAN</sequence>
<keyword evidence="2" id="KW-1185">Reference proteome</keyword>
<dbReference type="Pfam" id="PF13591">
    <property type="entry name" value="MerR_2"/>
    <property type="match status" value="1"/>
</dbReference>